<dbReference type="InterPro" id="IPR050319">
    <property type="entry name" value="ABC_transp_ATP-bind"/>
</dbReference>
<dbReference type="PANTHER" id="PTHR43776:SF7">
    <property type="entry name" value="D,D-DIPEPTIDE TRANSPORT ATP-BINDING PROTEIN DDPF-RELATED"/>
    <property type="match status" value="1"/>
</dbReference>
<dbReference type="GO" id="GO:0016887">
    <property type="term" value="F:ATP hydrolysis activity"/>
    <property type="evidence" value="ECO:0007669"/>
    <property type="project" value="InterPro"/>
</dbReference>
<dbReference type="EMBL" id="LAZR01001138">
    <property type="protein sequence ID" value="KKN50025.1"/>
    <property type="molecule type" value="Genomic_DNA"/>
</dbReference>
<gene>
    <name evidence="7" type="ORF">LCGC14_0636810</name>
</gene>
<evidence type="ECO:0000256" key="4">
    <source>
        <dbReference type="ARBA" id="ARBA00022840"/>
    </source>
</evidence>
<dbReference type="SUPFAM" id="SSF52540">
    <property type="entry name" value="P-loop containing nucleoside triphosphate hydrolases"/>
    <property type="match status" value="1"/>
</dbReference>
<dbReference type="Pfam" id="PF00005">
    <property type="entry name" value="ABC_tran"/>
    <property type="match status" value="1"/>
</dbReference>
<dbReference type="InterPro" id="IPR013563">
    <property type="entry name" value="Oligopep_ABC_C"/>
</dbReference>
<keyword evidence="5" id="KW-0812">Transmembrane</keyword>
<evidence type="ECO:0000259" key="6">
    <source>
        <dbReference type="PROSITE" id="PS50893"/>
    </source>
</evidence>
<dbReference type="CDD" id="cd03257">
    <property type="entry name" value="ABC_NikE_OppD_transporters"/>
    <property type="match status" value="1"/>
</dbReference>
<feature type="domain" description="ABC transporter" evidence="6">
    <location>
        <begin position="252"/>
        <end position="500"/>
    </location>
</feature>
<keyword evidence="3" id="KW-0547">Nucleotide-binding</keyword>
<dbReference type="InterPro" id="IPR003593">
    <property type="entry name" value="AAA+_ATPase"/>
</dbReference>
<dbReference type="InterPro" id="IPR027417">
    <property type="entry name" value="P-loop_NTPase"/>
</dbReference>
<dbReference type="PROSITE" id="PS50893">
    <property type="entry name" value="ABC_TRANSPORTER_2"/>
    <property type="match status" value="1"/>
</dbReference>
<evidence type="ECO:0000256" key="1">
    <source>
        <dbReference type="ARBA" id="ARBA00005417"/>
    </source>
</evidence>
<proteinExistence type="inferred from homology"/>
<feature type="transmembrane region" description="Helical" evidence="5">
    <location>
        <begin position="12"/>
        <end position="34"/>
    </location>
</feature>
<evidence type="ECO:0000256" key="2">
    <source>
        <dbReference type="ARBA" id="ARBA00022448"/>
    </source>
</evidence>
<reference evidence="7" key="1">
    <citation type="journal article" date="2015" name="Nature">
        <title>Complex archaea that bridge the gap between prokaryotes and eukaryotes.</title>
        <authorList>
            <person name="Spang A."/>
            <person name="Saw J.H."/>
            <person name="Jorgensen S.L."/>
            <person name="Zaremba-Niedzwiedzka K."/>
            <person name="Martijn J."/>
            <person name="Lind A.E."/>
            <person name="van Eijk R."/>
            <person name="Schleper C."/>
            <person name="Guy L."/>
            <person name="Ettema T.J."/>
        </authorList>
    </citation>
    <scope>NUCLEOTIDE SEQUENCE</scope>
</reference>
<dbReference type="Gene3D" id="3.40.50.300">
    <property type="entry name" value="P-loop containing nucleotide triphosphate hydrolases"/>
    <property type="match status" value="1"/>
</dbReference>
<feature type="transmembrane region" description="Helical" evidence="5">
    <location>
        <begin position="76"/>
        <end position="95"/>
    </location>
</feature>
<keyword evidence="5" id="KW-1133">Transmembrane helix</keyword>
<feature type="transmembrane region" description="Helical" evidence="5">
    <location>
        <begin position="46"/>
        <end position="70"/>
    </location>
</feature>
<feature type="transmembrane region" description="Helical" evidence="5">
    <location>
        <begin position="150"/>
        <end position="168"/>
    </location>
</feature>
<protein>
    <recommendedName>
        <fullName evidence="6">ABC transporter domain-containing protein</fullName>
    </recommendedName>
</protein>
<dbReference type="InterPro" id="IPR003439">
    <property type="entry name" value="ABC_transporter-like_ATP-bd"/>
</dbReference>
<dbReference type="GO" id="GO:0055085">
    <property type="term" value="P:transmembrane transport"/>
    <property type="evidence" value="ECO:0007669"/>
    <property type="project" value="UniProtKB-ARBA"/>
</dbReference>
<dbReference type="SMART" id="SM00382">
    <property type="entry name" value="AAA"/>
    <property type="match status" value="1"/>
</dbReference>
<keyword evidence="2" id="KW-0813">Transport</keyword>
<dbReference type="FunFam" id="3.40.50.300:FF:000016">
    <property type="entry name" value="Oligopeptide ABC transporter ATP-binding component"/>
    <property type="match status" value="1"/>
</dbReference>
<evidence type="ECO:0000256" key="3">
    <source>
        <dbReference type="ARBA" id="ARBA00022741"/>
    </source>
</evidence>
<accession>A0A0F9R086</accession>
<comment type="caution">
    <text evidence="7">The sequence shown here is derived from an EMBL/GenBank/DDBJ whole genome shotgun (WGS) entry which is preliminary data.</text>
</comment>
<dbReference type="NCBIfam" id="TIGR01727">
    <property type="entry name" value="oligo_HPY"/>
    <property type="match status" value="1"/>
</dbReference>
<name>A0A0F9R086_9ZZZZ</name>
<dbReference type="PANTHER" id="PTHR43776">
    <property type="entry name" value="TRANSPORT ATP-BINDING PROTEIN"/>
    <property type="match status" value="1"/>
</dbReference>
<organism evidence="7">
    <name type="scientific">marine sediment metagenome</name>
    <dbReference type="NCBI Taxonomy" id="412755"/>
    <lineage>
        <taxon>unclassified sequences</taxon>
        <taxon>metagenomes</taxon>
        <taxon>ecological metagenomes</taxon>
    </lineage>
</organism>
<feature type="transmembrane region" description="Helical" evidence="5">
    <location>
        <begin position="210"/>
        <end position="230"/>
    </location>
</feature>
<feature type="transmembrane region" description="Helical" evidence="5">
    <location>
        <begin position="107"/>
        <end position="130"/>
    </location>
</feature>
<keyword evidence="4" id="KW-0067">ATP-binding</keyword>
<comment type="similarity">
    <text evidence="1">Belongs to the ABC transporter superfamily.</text>
</comment>
<evidence type="ECO:0000256" key="5">
    <source>
        <dbReference type="SAM" id="Phobius"/>
    </source>
</evidence>
<feature type="transmembrane region" description="Helical" evidence="5">
    <location>
        <begin position="180"/>
        <end position="198"/>
    </location>
</feature>
<dbReference type="InterPro" id="IPR017871">
    <property type="entry name" value="ABC_transporter-like_CS"/>
</dbReference>
<dbReference type="GO" id="GO:0005524">
    <property type="term" value="F:ATP binding"/>
    <property type="evidence" value="ECO:0007669"/>
    <property type="project" value="UniProtKB-KW"/>
</dbReference>
<dbReference type="Pfam" id="PF08352">
    <property type="entry name" value="oligo_HPY"/>
    <property type="match status" value="1"/>
</dbReference>
<dbReference type="AlphaFoldDB" id="A0A0F9R086"/>
<keyword evidence="5" id="KW-0472">Membrane</keyword>
<evidence type="ECO:0000313" key="7">
    <source>
        <dbReference type="EMBL" id="KKN50025.1"/>
    </source>
</evidence>
<dbReference type="PROSITE" id="PS00211">
    <property type="entry name" value="ABC_TRANSPORTER_1"/>
    <property type="match status" value="1"/>
</dbReference>
<dbReference type="GO" id="GO:0015833">
    <property type="term" value="P:peptide transport"/>
    <property type="evidence" value="ECO:0007669"/>
    <property type="project" value="InterPro"/>
</dbReference>
<sequence>MNLTTGELISEFINAIIVSILIFFCAIVFTRWYARRKVYDSSIRSAIQVSVIWLITDIALKFLILFILGPNMIFDAIRVVIEVFVIAVVVMKIYNKDLPDNLIIIKKALLFAAIVQVLLYIVTIDIEIFLESYLFMVSGRDDDLFASGMMFYFCLIVLIGINGFYVRWGDKMQFVKNRNIIILITTTPGIFYLSNLLYSQGKNFLPNYATNLLSSIVFGLIVSTIAKILSYRTIAFEEYRDLTVLEKGKLLLEVNGLKVYYPLIGGMLKRTFGSVKAVEGITFSIKTGETVGLVGESGCGKTTVANAILGLVPREAGEILFQGESIPNNYPKHFRQKIQIVFQDPDASLNPRMKIVNIIAEPLINLLGITKKDEIRKHVLKLLDEVSLKREHMDRYPHEFSGGQKQRIIIARALASNPELIILDEPTSALDVSVQAQILNLLKDLQKTYGYGFLFITHNLAVVNHIADRVAVMYLGKFVEIGETHQIFSRPTHPYTIALLESRTELDPSNKEIRFVIKGEVPSPIAPPPGCTFNPRCVSDAKTRECQFKLPHKIKIEEGHFIWCVNPPVSMQGKMDSEIEISDN</sequence>